<organism evidence="3">
    <name type="scientific">Physcomitrium patens</name>
    <name type="common">Spreading-leaved earth moss</name>
    <name type="synonym">Physcomitrella patens</name>
    <dbReference type="NCBI Taxonomy" id="3218"/>
    <lineage>
        <taxon>Eukaryota</taxon>
        <taxon>Viridiplantae</taxon>
        <taxon>Streptophyta</taxon>
        <taxon>Embryophyta</taxon>
        <taxon>Bryophyta</taxon>
        <taxon>Bryophytina</taxon>
        <taxon>Bryopsida</taxon>
        <taxon>Funariidae</taxon>
        <taxon>Funariales</taxon>
        <taxon>Funariaceae</taxon>
        <taxon>Physcomitrium</taxon>
    </lineage>
</organism>
<dbReference type="InterPro" id="IPR029061">
    <property type="entry name" value="THDP-binding"/>
</dbReference>
<protein>
    <recommendedName>
        <fullName evidence="2">Transketolase-like pyrimidine-binding domain-containing protein</fullName>
    </recommendedName>
</protein>
<dbReference type="InParanoid" id="A0A2K1JCQ7"/>
<dbReference type="SUPFAM" id="SSF52518">
    <property type="entry name" value="Thiamin diphosphate-binding fold (THDP-binding)"/>
    <property type="match status" value="1"/>
</dbReference>
<evidence type="ECO:0000313" key="3">
    <source>
        <dbReference type="EMBL" id="PNR39315.1"/>
    </source>
</evidence>
<reference evidence="3 5" key="2">
    <citation type="journal article" date="2018" name="Plant J.">
        <title>The Physcomitrella patens chromosome-scale assembly reveals moss genome structure and evolution.</title>
        <authorList>
            <person name="Lang D."/>
            <person name="Ullrich K.K."/>
            <person name="Murat F."/>
            <person name="Fuchs J."/>
            <person name="Jenkins J."/>
            <person name="Haas F.B."/>
            <person name="Piednoel M."/>
            <person name="Gundlach H."/>
            <person name="Van Bel M."/>
            <person name="Meyberg R."/>
            <person name="Vives C."/>
            <person name="Morata J."/>
            <person name="Symeonidi A."/>
            <person name="Hiss M."/>
            <person name="Muchero W."/>
            <person name="Kamisugi Y."/>
            <person name="Saleh O."/>
            <person name="Blanc G."/>
            <person name="Decker E.L."/>
            <person name="van Gessel N."/>
            <person name="Grimwood J."/>
            <person name="Hayes R.D."/>
            <person name="Graham S.W."/>
            <person name="Gunter L.E."/>
            <person name="McDaniel S.F."/>
            <person name="Hoernstein S.N.W."/>
            <person name="Larsson A."/>
            <person name="Li F.W."/>
            <person name="Perroud P.F."/>
            <person name="Phillips J."/>
            <person name="Ranjan P."/>
            <person name="Rokshar D.S."/>
            <person name="Rothfels C.J."/>
            <person name="Schneider L."/>
            <person name="Shu S."/>
            <person name="Stevenson D.W."/>
            <person name="Thummler F."/>
            <person name="Tillich M."/>
            <person name="Villarreal Aguilar J.C."/>
            <person name="Widiez T."/>
            <person name="Wong G.K."/>
            <person name="Wymore A."/>
            <person name="Zhang Y."/>
            <person name="Zimmer A.D."/>
            <person name="Quatrano R.S."/>
            <person name="Mayer K.F.X."/>
            <person name="Goodstein D."/>
            <person name="Casacuberta J.M."/>
            <person name="Vandepoele K."/>
            <person name="Reski R."/>
            <person name="Cuming A.C."/>
            <person name="Tuskan G.A."/>
            <person name="Maumus F."/>
            <person name="Salse J."/>
            <person name="Schmutz J."/>
            <person name="Rensing S.A."/>
        </authorList>
    </citation>
    <scope>NUCLEOTIDE SEQUENCE [LARGE SCALE GENOMIC DNA]</scope>
    <source>
        <strain evidence="4 5">cv. Gransden 2004</strain>
    </source>
</reference>
<dbReference type="STRING" id="3218.A0A2K1JCQ7"/>
<dbReference type="EnsemblPlants" id="Pp3c15_10830V3.1">
    <property type="protein sequence ID" value="PAC:32929608.CDS.1"/>
    <property type="gene ID" value="Pp3c15_10830"/>
</dbReference>
<reference evidence="4" key="3">
    <citation type="submission" date="2020-12" db="UniProtKB">
        <authorList>
            <consortium name="EnsemblPlants"/>
        </authorList>
    </citation>
    <scope>IDENTIFICATION</scope>
</reference>
<dbReference type="AlphaFoldDB" id="A0A2K1JCQ7"/>
<dbReference type="Pfam" id="PF02779">
    <property type="entry name" value="Transket_pyr"/>
    <property type="match status" value="1"/>
</dbReference>
<proteinExistence type="predicted"/>
<dbReference type="PaxDb" id="3218-PP1S99_131V6.1"/>
<dbReference type="EMBL" id="ABEU02000015">
    <property type="protein sequence ID" value="PNR39315.1"/>
    <property type="molecule type" value="Genomic_DNA"/>
</dbReference>
<dbReference type="InterPro" id="IPR005475">
    <property type="entry name" value="Transketolase-like_Pyr-bd"/>
</dbReference>
<dbReference type="InterPro" id="IPR033247">
    <property type="entry name" value="Transketolase_fam"/>
</dbReference>
<dbReference type="PANTHER" id="PTHR43522">
    <property type="entry name" value="TRANSKETOLASE"/>
    <property type="match status" value="1"/>
</dbReference>
<dbReference type="Gene3D" id="3.40.50.970">
    <property type="match status" value="1"/>
</dbReference>
<evidence type="ECO:0000313" key="4">
    <source>
        <dbReference type="EnsemblPlants" id="PAC:32929608.CDS.1"/>
    </source>
</evidence>
<evidence type="ECO:0000259" key="2">
    <source>
        <dbReference type="Pfam" id="PF02779"/>
    </source>
</evidence>
<dbReference type="Proteomes" id="UP000006727">
    <property type="component" value="Chromosome 15"/>
</dbReference>
<dbReference type="PANTHER" id="PTHR43522:SF5">
    <property type="entry name" value="TRANSKETOLASE"/>
    <property type="match status" value="1"/>
</dbReference>
<sequence length="79" mass="8514">MENVMRLSSSSQAGVTCILLHDSIGVGEDRPTHQPVEESARLRTIPGMNLLRPTDANEVEGGYEIATSRGCVPTIMFVA</sequence>
<evidence type="ECO:0000256" key="1">
    <source>
        <dbReference type="ARBA" id="ARBA00001964"/>
    </source>
</evidence>
<dbReference type="Gramene" id="Pp3c15_10830V3.1">
    <property type="protein sequence ID" value="PAC:32929608.CDS.1"/>
    <property type="gene ID" value="Pp3c15_10830"/>
</dbReference>
<feature type="domain" description="Transketolase-like pyrimidine-binding" evidence="2">
    <location>
        <begin position="4"/>
        <end position="76"/>
    </location>
</feature>
<evidence type="ECO:0000313" key="5">
    <source>
        <dbReference type="Proteomes" id="UP000006727"/>
    </source>
</evidence>
<gene>
    <name evidence="3" type="ORF">PHYPA_019593</name>
</gene>
<comment type="cofactor">
    <cofactor evidence="1">
        <name>thiamine diphosphate</name>
        <dbReference type="ChEBI" id="CHEBI:58937"/>
    </cofactor>
</comment>
<name>A0A2K1JCQ7_PHYPA</name>
<accession>A0A2K1JCQ7</accession>
<keyword evidence="5" id="KW-1185">Reference proteome</keyword>
<reference evidence="3 5" key="1">
    <citation type="journal article" date="2008" name="Science">
        <title>The Physcomitrella genome reveals evolutionary insights into the conquest of land by plants.</title>
        <authorList>
            <person name="Rensing S."/>
            <person name="Lang D."/>
            <person name="Zimmer A."/>
            <person name="Terry A."/>
            <person name="Salamov A."/>
            <person name="Shapiro H."/>
            <person name="Nishiyama T."/>
            <person name="Perroud P.-F."/>
            <person name="Lindquist E."/>
            <person name="Kamisugi Y."/>
            <person name="Tanahashi T."/>
            <person name="Sakakibara K."/>
            <person name="Fujita T."/>
            <person name="Oishi K."/>
            <person name="Shin-I T."/>
            <person name="Kuroki Y."/>
            <person name="Toyoda A."/>
            <person name="Suzuki Y."/>
            <person name="Hashimoto A."/>
            <person name="Yamaguchi K."/>
            <person name="Sugano A."/>
            <person name="Kohara Y."/>
            <person name="Fujiyama A."/>
            <person name="Anterola A."/>
            <person name="Aoki S."/>
            <person name="Ashton N."/>
            <person name="Barbazuk W.B."/>
            <person name="Barker E."/>
            <person name="Bennetzen J."/>
            <person name="Bezanilla M."/>
            <person name="Blankenship R."/>
            <person name="Cho S.H."/>
            <person name="Dutcher S."/>
            <person name="Estelle M."/>
            <person name="Fawcett J.A."/>
            <person name="Gundlach H."/>
            <person name="Hanada K."/>
            <person name="Heyl A."/>
            <person name="Hicks K.A."/>
            <person name="Hugh J."/>
            <person name="Lohr M."/>
            <person name="Mayer K."/>
            <person name="Melkozernov A."/>
            <person name="Murata T."/>
            <person name="Nelson D."/>
            <person name="Pils B."/>
            <person name="Prigge M."/>
            <person name="Reiss B."/>
            <person name="Renner T."/>
            <person name="Rombauts S."/>
            <person name="Rushton P."/>
            <person name="Sanderfoot A."/>
            <person name="Schween G."/>
            <person name="Shiu S.-H."/>
            <person name="Stueber K."/>
            <person name="Theodoulou F.L."/>
            <person name="Tu H."/>
            <person name="Van de Peer Y."/>
            <person name="Verrier P.J."/>
            <person name="Waters E."/>
            <person name="Wood A."/>
            <person name="Yang L."/>
            <person name="Cove D."/>
            <person name="Cuming A."/>
            <person name="Hasebe M."/>
            <person name="Lucas S."/>
            <person name="Mishler D.B."/>
            <person name="Reski R."/>
            <person name="Grigoriev I."/>
            <person name="Quatrano R.S."/>
            <person name="Boore J.L."/>
        </authorList>
    </citation>
    <scope>NUCLEOTIDE SEQUENCE [LARGE SCALE GENOMIC DNA]</scope>
    <source>
        <strain evidence="4 5">cv. Gransden 2004</strain>
    </source>
</reference>